<gene>
    <name evidence="5" type="ORF">SAMN04488055_2192</name>
</gene>
<dbReference type="PANTHER" id="PTHR43280:SF2">
    <property type="entry name" value="HTH-TYPE TRANSCRIPTIONAL REGULATOR EXSA"/>
    <property type="match status" value="1"/>
</dbReference>
<keyword evidence="3" id="KW-0804">Transcription</keyword>
<dbReference type="RefSeq" id="WP_074239271.1">
    <property type="nucleotide sequence ID" value="NZ_FSRA01000001.1"/>
</dbReference>
<evidence type="ECO:0000256" key="3">
    <source>
        <dbReference type="ARBA" id="ARBA00023163"/>
    </source>
</evidence>
<feature type="domain" description="HTH araC/xylS-type" evidence="4">
    <location>
        <begin position="171"/>
        <end position="269"/>
    </location>
</feature>
<dbReference type="OrthoDB" id="4480133at2"/>
<evidence type="ECO:0000256" key="1">
    <source>
        <dbReference type="ARBA" id="ARBA00023015"/>
    </source>
</evidence>
<evidence type="ECO:0000259" key="4">
    <source>
        <dbReference type="PROSITE" id="PS01124"/>
    </source>
</evidence>
<evidence type="ECO:0000313" key="6">
    <source>
        <dbReference type="Proteomes" id="UP000185003"/>
    </source>
</evidence>
<dbReference type="InterPro" id="IPR009057">
    <property type="entry name" value="Homeodomain-like_sf"/>
</dbReference>
<dbReference type="Gene3D" id="1.10.10.60">
    <property type="entry name" value="Homeodomain-like"/>
    <property type="match status" value="1"/>
</dbReference>
<dbReference type="PANTHER" id="PTHR43280">
    <property type="entry name" value="ARAC-FAMILY TRANSCRIPTIONAL REGULATOR"/>
    <property type="match status" value="1"/>
</dbReference>
<dbReference type="SMART" id="SM00342">
    <property type="entry name" value="HTH_ARAC"/>
    <property type="match status" value="1"/>
</dbReference>
<dbReference type="Pfam" id="PF12833">
    <property type="entry name" value="HTH_18"/>
    <property type="match status" value="1"/>
</dbReference>
<dbReference type="GO" id="GO:0043565">
    <property type="term" value="F:sequence-specific DNA binding"/>
    <property type="evidence" value="ECO:0007669"/>
    <property type="project" value="InterPro"/>
</dbReference>
<dbReference type="EMBL" id="FSRA01000001">
    <property type="protein sequence ID" value="SIN94000.1"/>
    <property type="molecule type" value="Genomic_DNA"/>
</dbReference>
<proteinExistence type="predicted"/>
<keyword evidence="6" id="KW-1185">Reference proteome</keyword>
<keyword evidence="1" id="KW-0805">Transcription regulation</keyword>
<keyword evidence="2 5" id="KW-0238">DNA-binding</keyword>
<reference evidence="5 6" key="1">
    <citation type="submission" date="2016-11" db="EMBL/GenBank/DDBJ databases">
        <authorList>
            <person name="Jaros S."/>
            <person name="Januszkiewicz K."/>
            <person name="Wedrychowicz H."/>
        </authorList>
    </citation>
    <scope>NUCLEOTIDE SEQUENCE [LARGE SCALE GENOMIC DNA]</scope>
    <source>
        <strain evidence="5 6">DSM 24787</strain>
    </source>
</reference>
<dbReference type="InterPro" id="IPR037923">
    <property type="entry name" value="HTH-like"/>
</dbReference>
<dbReference type="STRING" id="536979.SAMN04488055_2192"/>
<dbReference type="InterPro" id="IPR018060">
    <property type="entry name" value="HTH_AraC"/>
</dbReference>
<dbReference type="GO" id="GO:0003700">
    <property type="term" value="F:DNA-binding transcription factor activity"/>
    <property type="evidence" value="ECO:0007669"/>
    <property type="project" value="InterPro"/>
</dbReference>
<evidence type="ECO:0000313" key="5">
    <source>
        <dbReference type="EMBL" id="SIN94000.1"/>
    </source>
</evidence>
<dbReference type="Pfam" id="PF22200">
    <property type="entry name" value="ExsA_N"/>
    <property type="match status" value="1"/>
</dbReference>
<dbReference type="Proteomes" id="UP000185003">
    <property type="component" value="Unassembled WGS sequence"/>
</dbReference>
<protein>
    <submittedName>
        <fullName evidence="5">AraC-type DNA-binding protein</fullName>
    </submittedName>
</protein>
<dbReference type="PROSITE" id="PS01124">
    <property type="entry name" value="HTH_ARAC_FAMILY_2"/>
    <property type="match status" value="1"/>
</dbReference>
<evidence type="ECO:0000256" key="2">
    <source>
        <dbReference type="ARBA" id="ARBA00023125"/>
    </source>
</evidence>
<dbReference type="SUPFAM" id="SSF51215">
    <property type="entry name" value="Regulatory protein AraC"/>
    <property type="match status" value="1"/>
</dbReference>
<organism evidence="5 6">
    <name type="scientific">Chitinophaga niabensis</name>
    <dbReference type="NCBI Taxonomy" id="536979"/>
    <lineage>
        <taxon>Bacteria</taxon>
        <taxon>Pseudomonadati</taxon>
        <taxon>Bacteroidota</taxon>
        <taxon>Chitinophagia</taxon>
        <taxon>Chitinophagales</taxon>
        <taxon>Chitinophagaceae</taxon>
        <taxon>Chitinophaga</taxon>
    </lineage>
</organism>
<name>A0A1N6FFH9_9BACT</name>
<accession>A0A1N6FFH9</accession>
<dbReference type="SUPFAM" id="SSF46689">
    <property type="entry name" value="Homeodomain-like"/>
    <property type="match status" value="1"/>
</dbReference>
<dbReference type="AlphaFoldDB" id="A0A1N6FFH9"/>
<dbReference type="InterPro" id="IPR054015">
    <property type="entry name" value="ExsA-like_N"/>
</dbReference>
<sequence>MEFETKYITPDIKLSEFSGNIFRTEVVFEHHMLVWFISGETKIIQADATYTFNAGDIFLIPRNQLATVINYPKNGKAHKAVAMHLTKERLKDFYARHTSSGKMQTFQKVYRFRKHPLLESCLASLIPYFDLGEDLPPNIASIKIEEAISILRSIDKGVDGLLADFDDPGKIDLSDFMERHYMFNMTMDKFGYLTGRSLATFRRDFKKTFNTTPQKWLTEKRLGLAHYQIAEKHRKPIDVYFEVGFENLSHFSYAFKNQYGYPPNALFDKKRPPE</sequence>